<dbReference type="SUPFAM" id="SSF53335">
    <property type="entry name" value="S-adenosyl-L-methionine-dependent methyltransferases"/>
    <property type="match status" value="1"/>
</dbReference>
<dbReference type="PANTHER" id="PTHR12496:SF2">
    <property type="entry name" value="METHYLTRANSFERASE-LIKE PROTEIN 25B"/>
    <property type="match status" value="1"/>
</dbReference>
<dbReference type="PANTHER" id="PTHR12496">
    <property type="entry name" value="CGI-41 METHYLTRANSFERASE"/>
    <property type="match status" value="1"/>
</dbReference>
<feature type="domain" description="Methyltransferase" evidence="1">
    <location>
        <begin position="130"/>
        <end position="292"/>
    </location>
</feature>
<sequence>METAPLQAELKHKISQAGQIVASYKWLIDAYIVDFYEEDHWSKLPASWAAFLADIPIRTLSHLLSFDLPDKELAVWPLAIITLRSLFRFLVHTRTKTPECTKREVALGETHGGTIYRQQTALFKKSVKLKKRHEIEQFAISCFTQPTDNCKTIIDIGSGQGNLARTLAYGFGFKVCCIEQNMSFVQIARQKDSELWQRLIKYDPTLEDTVVHPVHLHEKVNLDQIDSVKFVQMLKRVLNFGRELTSDADEFSFGLVGLHPCGDLAPSLLRLFLACQECRFVKLVCCCYMKLSSIDSSLGISTRECGFPLSEFCHKLHLTLTYEAREIACHAIEQYREKLLTNYSELKVHAYRAAIETIIVRLRPDLRHSGLKGGIKASEVTFEEYCRRAVVDLDLAIADEEFQSEITRQFLDRWEQVVKFYTLRLMFAPLVETIILYDRLLFLLEKGTRAGIDVIFDPFLSPRNHAITAFK</sequence>
<evidence type="ECO:0000259" key="1">
    <source>
        <dbReference type="Pfam" id="PF13679"/>
    </source>
</evidence>
<dbReference type="InterPro" id="IPR025714">
    <property type="entry name" value="Methyltranfer_dom"/>
</dbReference>
<name>A0A182J217_ANOAO</name>
<dbReference type="InterPro" id="IPR029063">
    <property type="entry name" value="SAM-dependent_MTases_sf"/>
</dbReference>
<keyword evidence="3" id="KW-1185">Reference proteome</keyword>
<evidence type="ECO:0000313" key="3">
    <source>
        <dbReference type="Proteomes" id="UP000075880"/>
    </source>
</evidence>
<dbReference type="Gene3D" id="3.40.50.150">
    <property type="entry name" value="Vaccinia Virus protein VP39"/>
    <property type="match status" value="1"/>
</dbReference>
<dbReference type="EnsemblMetazoa" id="ENSAATROPT009036">
    <property type="protein sequence ID" value="ENSAATROPP008163"/>
    <property type="gene ID" value="ENSAATROPG007364"/>
</dbReference>
<dbReference type="OrthoDB" id="5875367at2759"/>
<dbReference type="VEuPathDB" id="VectorBase:AATE009865"/>
<organism evidence="2">
    <name type="scientific">Anopheles atroparvus</name>
    <name type="common">European mosquito</name>
    <dbReference type="NCBI Taxonomy" id="41427"/>
    <lineage>
        <taxon>Eukaryota</taxon>
        <taxon>Metazoa</taxon>
        <taxon>Ecdysozoa</taxon>
        <taxon>Arthropoda</taxon>
        <taxon>Hexapoda</taxon>
        <taxon>Insecta</taxon>
        <taxon>Pterygota</taxon>
        <taxon>Neoptera</taxon>
        <taxon>Endopterygota</taxon>
        <taxon>Diptera</taxon>
        <taxon>Nematocera</taxon>
        <taxon>Culicoidea</taxon>
        <taxon>Culicidae</taxon>
        <taxon>Anophelinae</taxon>
        <taxon>Anopheles</taxon>
    </lineage>
</organism>
<dbReference type="InterPro" id="IPR052220">
    <property type="entry name" value="METTL25"/>
</dbReference>
<dbReference type="AlphaFoldDB" id="A0A182J217"/>
<proteinExistence type="predicted"/>
<protein>
    <submittedName>
        <fullName evidence="2">Methyltranfer_dom domain-containing protein</fullName>
    </submittedName>
</protein>
<accession>A0A182J217</accession>
<reference evidence="3" key="1">
    <citation type="submission" date="2021-09" db="EMBL/GenBank/DDBJ databases">
        <authorList>
            <consortium name="Infravec"/>
            <person name="Campbell I L."/>
            <person name="Maslen G."/>
            <person name="Yates A."/>
        </authorList>
    </citation>
    <scope>NUCLEOTIDE SEQUENCE [LARGE SCALE GENOMIC DNA]</scope>
    <source>
        <strain evidence="3">Infravec2 EBRE</strain>
    </source>
</reference>
<dbReference type="CDD" id="cd02440">
    <property type="entry name" value="AdoMet_MTases"/>
    <property type="match status" value="1"/>
</dbReference>
<dbReference type="Proteomes" id="UP000075880">
    <property type="component" value="Unassembled WGS sequence"/>
</dbReference>
<dbReference type="EnsemblMetazoa" id="AATE009865-RA">
    <property type="protein sequence ID" value="AATE009865-PA.1"/>
    <property type="gene ID" value="AATE009865"/>
</dbReference>
<evidence type="ECO:0000313" key="2">
    <source>
        <dbReference type="EnsemblMetazoa" id="AATE009865-PA.1"/>
    </source>
</evidence>
<dbReference type="STRING" id="41427.A0A182J217"/>
<dbReference type="Pfam" id="PF13679">
    <property type="entry name" value="Methyltransf_32"/>
    <property type="match status" value="1"/>
</dbReference>
<reference evidence="2" key="2">
    <citation type="submission" date="2022-08" db="UniProtKB">
        <authorList>
            <consortium name="EnsemblMetazoa"/>
        </authorList>
    </citation>
    <scope>IDENTIFICATION</scope>
    <source>
        <strain evidence="2">EBRO</strain>
    </source>
</reference>